<evidence type="ECO:0000256" key="1">
    <source>
        <dbReference type="ARBA" id="ARBA00004141"/>
    </source>
</evidence>
<dbReference type="EMBL" id="RXGA01000003">
    <property type="protein sequence ID" value="RWX73430.1"/>
    <property type="molecule type" value="Genomic_DNA"/>
</dbReference>
<dbReference type="GO" id="GO:0016020">
    <property type="term" value="C:membrane"/>
    <property type="evidence" value="ECO:0007669"/>
    <property type="project" value="UniProtKB-SubCell"/>
</dbReference>
<proteinExistence type="predicted"/>
<evidence type="ECO:0000256" key="2">
    <source>
        <dbReference type="ARBA" id="ARBA00022448"/>
    </source>
</evidence>
<feature type="domain" description="Cation efflux protein cytoplasmic" evidence="8">
    <location>
        <begin position="221"/>
        <end position="293"/>
    </location>
</feature>
<keyword evidence="5 6" id="KW-0472">Membrane</keyword>
<evidence type="ECO:0000313" key="10">
    <source>
        <dbReference type="Proteomes" id="UP000288215"/>
    </source>
</evidence>
<dbReference type="AlphaFoldDB" id="A0A3S3VFH5"/>
<reference evidence="9 10" key="1">
    <citation type="submission" date="2018-12" db="EMBL/GenBank/DDBJ databases">
        <title>The complete genome of the methanogenic archaea of the candidate phylum Verstraetearchaeota, obtained from the metagenome of underground thermal water.</title>
        <authorList>
            <person name="Kadnikov V.V."/>
            <person name="Mardanov A.V."/>
            <person name="Beletsky A.V."/>
            <person name="Karnachuk O.V."/>
            <person name="Ravin N.V."/>
        </authorList>
    </citation>
    <scope>NUCLEOTIDE SEQUENCE [LARGE SCALE GENOMIC DNA]</scope>
    <source>
        <strain evidence="9">Ch88</strain>
    </source>
</reference>
<dbReference type="Proteomes" id="UP000288215">
    <property type="component" value="Unassembled WGS sequence"/>
</dbReference>
<gene>
    <name evidence="9" type="ORF">Metus_1404</name>
</gene>
<keyword evidence="2" id="KW-0813">Transport</keyword>
<evidence type="ECO:0000256" key="4">
    <source>
        <dbReference type="ARBA" id="ARBA00022989"/>
    </source>
</evidence>
<dbReference type="InterPro" id="IPR058533">
    <property type="entry name" value="Cation_efflux_TM"/>
</dbReference>
<sequence>MQNLHGSRYEHLQREQVLLRMSVFLLLGIGAGEVIAGLYFGSIALVADGVHSFADSVVSVLVLAGIIISRRRPDSAFSHGYARAENLFGLLAATFMIVLGGVVLYESYLAALDPAPIRNAALAIAIAVLAGSSSLALAMAKLRLAKKSGSLALKVDAYNSIKDGLASFVVVAGVALSSLGLLYFDAVAGIAISVMIIAVGYVSIKESSIVLMDGCLCPGLMDRISSLALGVEGVLGVRDLRLRKVGRSIAGQAKIRIDGSITVEEAHQIVETIKKRIISEFGDISDIVLEIEPSKEARSRD</sequence>
<evidence type="ECO:0000259" key="8">
    <source>
        <dbReference type="Pfam" id="PF16916"/>
    </source>
</evidence>
<accession>A0A3S3VFH5</accession>
<feature type="transmembrane region" description="Helical" evidence="6">
    <location>
        <begin position="88"/>
        <end position="108"/>
    </location>
</feature>
<feature type="transmembrane region" description="Helical" evidence="6">
    <location>
        <begin position="21"/>
        <end position="44"/>
    </location>
</feature>
<feature type="transmembrane region" description="Helical" evidence="6">
    <location>
        <begin position="120"/>
        <end position="140"/>
    </location>
</feature>
<dbReference type="PANTHER" id="PTHR43840:SF15">
    <property type="entry name" value="MITOCHONDRIAL METAL TRANSPORTER 1-RELATED"/>
    <property type="match status" value="1"/>
</dbReference>
<dbReference type="InterPro" id="IPR002524">
    <property type="entry name" value="Cation_efflux"/>
</dbReference>
<protein>
    <submittedName>
        <fullName evidence="9">Uncharacterized protein</fullName>
    </submittedName>
</protein>
<feature type="transmembrane region" description="Helical" evidence="6">
    <location>
        <begin position="161"/>
        <end position="180"/>
    </location>
</feature>
<dbReference type="GO" id="GO:0008324">
    <property type="term" value="F:monoatomic cation transmembrane transporter activity"/>
    <property type="evidence" value="ECO:0007669"/>
    <property type="project" value="InterPro"/>
</dbReference>
<comment type="subcellular location">
    <subcellularLocation>
        <location evidence="1">Membrane</location>
        <topology evidence="1">Multi-pass membrane protein</topology>
    </subcellularLocation>
</comment>
<evidence type="ECO:0000259" key="7">
    <source>
        <dbReference type="Pfam" id="PF01545"/>
    </source>
</evidence>
<feature type="transmembrane region" description="Helical" evidence="6">
    <location>
        <begin position="186"/>
        <end position="204"/>
    </location>
</feature>
<dbReference type="Gene3D" id="1.20.1510.10">
    <property type="entry name" value="Cation efflux protein transmembrane domain"/>
    <property type="match status" value="1"/>
</dbReference>
<dbReference type="SUPFAM" id="SSF160240">
    <property type="entry name" value="Cation efflux protein cytoplasmic domain-like"/>
    <property type="match status" value="1"/>
</dbReference>
<name>A0A3S3VFH5_METS7</name>
<keyword evidence="4 6" id="KW-1133">Transmembrane helix</keyword>
<dbReference type="InterPro" id="IPR027469">
    <property type="entry name" value="Cation_efflux_TMD_sf"/>
</dbReference>
<keyword evidence="3 6" id="KW-0812">Transmembrane</keyword>
<evidence type="ECO:0000313" key="9">
    <source>
        <dbReference type="EMBL" id="RWX73430.1"/>
    </source>
</evidence>
<comment type="caution">
    <text evidence="9">The sequence shown here is derived from an EMBL/GenBank/DDBJ whole genome shotgun (WGS) entry which is preliminary data.</text>
</comment>
<organism evidence="9 10">
    <name type="scientific">Methanosuratincola subterraneus</name>
    <dbReference type="NCBI Taxonomy" id="2593994"/>
    <lineage>
        <taxon>Archaea</taxon>
        <taxon>Thermoproteota</taxon>
        <taxon>Methanosuratincolia</taxon>
        <taxon>Candidatus Methanomethylicales</taxon>
        <taxon>Candidatus Methanomethylicaceae</taxon>
        <taxon>Candidatus Methanosuratincola (ex Vanwonterghem et al. 2016)</taxon>
    </lineage>
</organism>
<dbReference type="SUPFAM" id="SSF161111">
    <property type="entry name" value="Cation efflux protein transmembrane domain-like"/>
    <property type="match status" value="1"/>
</dbReference>
<dbReference type="InterPro" id="IPR036837">
    <property type="entry name" value="Cation_efflux_CTD_sf"/>
</dbReference>
<feature type="domain" description="Cation efflux protein transmembrane" evidence="7">
    <location>
        <begin position="21"/>
        <end position="212"/>
    </location>
</feature>
<dbReference type="Gene3D" id="3.30.70.1350">
    <property type="entry name" value="Cation efflux protein, cytoplasmic domain"/>
    <property type="match status" value="1"/>
</dbReference>
<evidence type="ECO:0000256" key="6">
    <source>
        <dbReference type="SAM" id="Phobius"/>
    </source>
</evidence>
<evidence type="ECO:0000256" key="5">
    <source>
        <dbReference type="ARBA" id="ARBA00023136"/>
    </source>
</evidence>
<dbReference type="Pfam" id="PF16916">
    <property type="entry name" value="ZT_dimer"/>
    <property type="match status" value="1"/>
</dbReference>
<dbReference type="PANTHER" id="PTHR43840">
    <property type="entry name" value="MITOCHONDRIAL METAL TRANSPORTER 1-RELATED"/>
    <property type="match status" value="1"/>
</dbReference>
<dbReference type="Pfam" id="PF01545">
    <property type="entry name" value="Cation_efflux"/>
    <property type="match status" value="1"/>
</dbReference>
<dbReference type="InterPro" id="IPR050291">
    <property type="entry name" value="CDF_Transporter"/>
</dbReference>
<dbReference type="NCBIfam" id="TIGR01297">
    <property type="entry name" value="CDF"/>
    <property type="match status" value="1"/>
</dbReference>
<evidence type="ECO:0000256" key="3">
    <source>
        <dbReference type="ARBA" id="ARBA00022692"/>
    </source>
</evidence>
<feature type="transmembrane region" description="Helical" evidence="6">
    <location>
        <begin position="50"/>
        <end position="68"/>
    </location>
</feature>
<dbReference type="InterPro" id="IPR027470">
    <property type="entry name" value="Cation_efflux_CTD"/>
</dbReference>